<protein>
    <recommendedName>
        <fullName evidence="4">Integrase</fullName>
    </recommendedName>
</protein>
<dbReference type="InterPro" id="IPR013762">
    <property type="entry name" value="Integrase-like_cat_sf"/>
</dbReference>
<keyword evidence="1" id="KW-0233">DNA recombination</keyword>
<dbReference type="AlphaFoldDB" id="A0A160M9T0"/>
<proteinExistence type="predicted"/>
<dbReference type="GO" id="GO:0006310">
    <property type="term" value="P:DNA recombination"/>
    <property type="evidence" value="ECO:0007669"/>
    <property type="project" value="UniProtKB-KW"/>
</dbReference>
<dbReference type="EMBL" id="CP015506">
    <property type="protein sequence ID" value="AND39486.1"/>
    <property type="molecule type" value="Genomic_DNA"/>
</dbReference>
<dbReference type="Gene3D" id="1.10.443.10">
    <property type="entry name" value="Intergrase catalytic core"/>
    <property type="match status" value="1"/>
</dbReference>
<sequence length="597" mass="69845">MNNIKNKLSETPVINTGLETFKQQLKLKVHQYGDFQFEDDSWYYSKKHRTTAEKAAYTINFSTIPQEFKVLIKYFALMLDYGVPVIKGKISRINLFLEFFRNEFPSMPLSKINRKIIDYYEKYLREKDDLSDNIRNRRYGVLQDFFSKMSAFPEFPNKVSIKSKNPFQVESKTDPNKYIPTEVVKQFDEIMKNENHEIPDAFRLAYWLQRSFPNRITEVTSIPFNCLKPLYNMYVINIPTPKQSGGYITAEIKTIPVLNSGHGKFIVELIKKVQKQTKELLKKYSVDDKDKNFLLLSLRFNLTSNNGKIVSYSSGETYHKLLEFRKKYPNDTNKQLSAKLNLAGYSIPKYTVRDRLRMGISEEYITLEPYTSPRFNNTLNRIAELCNVTDSNGKIYKISSHQFRHNATTDRLYIGGYTMDQVMAIRNDKGTTMPMHYVHQQKEMHKQMWMESTGLKSPTEAPVEFKGRIFNLDDPKVIERLSKDPRMYLTWEANSKKGVGLCSMISSCKPDGTSIHFECYECNWFVPKAQYYEDYKIELSYWQDIMNNTAGQPKRAATFENATKNVNCLERIIQICENGIERHTEEIRQKVNTGVIQ</sequence>
<dbReference type="Proteomes" id="UP000077856">
    <property type="component" value="Chromosome"/>
</dbReference>
<reference evidence="2 3" key="1">
    <citation type="submission" date="2016-04" db="EMBL/GenBank/DDBJ databases">
        <title>Complete genome sequence of Bacillus oceanisediminis strain 2691.</title>
        <authorList>
            <person name="Jeong H."/>
            <person name="Kim H.J."/>
            <person name="Lee D.-W."/>
        </authorList>
    </citation>
    <scope>NUCLEOTIDE SEQUENCE [LARGE SCALE GENOMIC DNA]</scope>
    <source>
        <strain evidence="2 3">2691</strain>
    </source>
</reference>
<evidence type="ECO:0000256" key="1">
    <source>
        <dbReference type="ARBA" id="ARBA00023172"/>
    </source>
</evidence>
<dbReference type="GO" id="GO:0015074">
    <property type="term" value="P:DNA integration"/>
    <property type="evidence" value="ECO:0007669"/>
    <property type="project" value="InterPro"/>
</dbReference>
<accession>A0A160M9T0</accession>
<evidence type="ECO:0008006" key="4">
    <source>
        <dbReference type="Google" id="ProtNLM"/>
    </source>
</evidence>
<gene>
    <name evidence="2" type="ORF">A361_10200</name>
</gene>
<evidence type="ECO:0000313" key="2">
    <source>
        <dbReference type="EMBL" id="AND39486.1"/>
    </source>
</evidence>
<dbReference type="RefSeq" id="WP_019381812.1">
    <property type="nucleotide sequence ID" value="NZ_CP015506.1"/>
</dbReference>
<name>A0A160M9T0_9BACI</name>
<dbReference type="KEGG" id="bon:A361_10200"/>
<dbReference type="GO" id="GO:0003677">
    <property type="term" value="F:DNA binding"/>
    <property type="evidence" value="ECO:0007669"/>
    <property type="project" value="InterPro"/>
</dbReference>
<evidence type="ECO:0000313" key="3">
    <source>
        <dbReference type="Proteomes" id="UP000077856"/>
    </source>
</evidence>
<dbReference type="SUPFAM" id="SSF56349">
    <property type="entry name" value="DNA breaking-rejoining enzymes"/>
    <property type="match status" value="1"/>
</dbReference>
<dbReference type="InterPro" id="IPR011010">
    <property type="entry name" value="DNA_brk_join_enz"/>
</dbReference>
<dbReference type="STRING" id="1196031.A361_10200"/>
<organism evidence="2 3">
    <name type="scientific">Cytobacillus oceanisediminis 2691</name>
    <dbReference type="NCBI Taxonomy" id="1196031"/>
    <lineage>
        <taxon>Bacteria</taxon>
        <taxon>Bacillati</taxon>
        <taxon>Bacillota</taxon>
        <taxon>Bacilli</taxon>
        <taxon>Bacillales</taxon>
        <taxon>Bacillaceae</taxon>
        <taxon>Cytobacillus</taxon>
    </lineage>
</organism>